<feature type="transmembrane region" description="Helical" evidence="7">
    <location>
        <begin position="56"/>
        <end position="78"/>
    </location>
</feature>
<keyword evidence="10" id="KW-1185">Reference proteome</keyword>
<dbReference type="AlphaFoldDB" id="A0A542YSJ0"/>
<evidence type="ECO:0000256" key="3">
    <source>
        <dbReference type="ARBA" id="ARBA00022679"/>
    </source>
</evidence>
<dbReference type="UniPathway" id="UPA00664"/>
<comment type="catalytic activity">
    <reaction evidence="7">
        <text>L-cysteinyl-[prolipoprotein] + a 1,2-diacyl-sn-glycero-3-phospho-(1'-sn-glycerol) = an S-1,2-diacyl-sn-glyceryl-L-cysteinyl-[prolipoprotein] + sn-glycerol 1-phosphate + H(+)</text>
        <dbReference type="Rhea" id="RHEA:56712"/>
        <dbReference type="Rhea" id="RHEA-COMP:14679"/>
        <dbReference type="Rhea" id="RHEA-COMP:14680"/>
        <dbReference type="ChEBI" id="CHEBI:15378"/>
        <dbReference type="ChEBI" id="CHEBI:29950"/>
        <dbReference type="ChEBI" id="CHEBI:57685"/>
        <dbReference type="ChEBI" id="CHEBI:64716"/>
        <dbReference type="ChEBI" id="CHEBI:140658"/>
        <dbReference type="EC" id="2.5.1.145"/>
    </reaction>
</comment>
<evidence type="ECO:0000313" key="9">
    <source>
        <dbReference type="EMBL" id="TQL51065.1"/>
    </source>
</evidence>
<comment type="subcellular location">
    <subcellularLocation>
        <location evidence="7">Cell membrane</location>
        <topology evidence="7">Multi-pass membrane protein</topology>
    </subcellularLocation>
</comment>
<dbReference type="NCBIfam" id="TIGR00544">
    <property type="entry name" value="lgt"/>
    <property type="match status" value="1"/>
</dbReference>
<keyword evidence="4 7" id="KW-0812">Transmembrane</keyword>
<evidence type="ECO:0000256" key="6">
    <source>
        <dbReference type="ARBA" id="ARBA00023136"/>
    </source>
</evidence>
<dbReference type="EMBL" id="VFOP01000001">
    <property type="protein sequence ID" value="TQL51065.1"/>
    <property type="molecule type" value="Genomic_DNA"/>
</dbReference>
<dbReference type="GO" id="GO:0008961">
    <property type="term" value="F:phosphatidylglycerol-prolipoprotein diacylglyceryl transferase activity"/>
    <property type="evidence" value="ECO:0007669"/>
    <property type="project" value="UniProtKB-UniRule"/>
</dbReference>
<accession>A0A542YSJ0</accession>
<evidence type="ECO:0000256" key="7">
    <source>
        <dbReference type="HAMAP-Rule" id="MF_01147"/>
    </source>
</evidence>
<comment type="pathway">
    <text evidence="7">Protein modification; lipoprotein biosynthesis (diacylglyceryl transfer).</text>
</comment>
<dbReference type="GO" id="GO:0005886">
    <property type="term" value="C:plasma membrane"/>
    <property type="evidence" value="ECO:0007669"/>
    <property type="project" value="UniProtKB-SubCell"/>
</dbReference>
<evidence type="ECO:0000256" key="2">
    <source>
        <dbReference type="ARBA" id="ARBA00022475"/>
    </source>
</evidence>
<dbReference type="Proteomes" id="UP000319516">
    <property type="component" value="Unassembled WGS sequence"/>
</dbReference>
<comment type="function">
    <text evidence="7">Catalyzes the transfer of the diacylglyceryl group from phosphatidylglycerol to the sulfhydryl group of the N-terminal cysteine of a prolipoprotein, the first step in the formation of mature lipoproteins.</text>
</comment>
<dbReference type="EC" id="2.5.1.145" evidence="7"/>
<keyword evidence="6 7" id="KW-0472">Membrane</keyword>
<organism evidence="9 10">
    <name type="scientific">Ornithinicoccus hortensis</name>
    <dbReference type="NCBI Taxonomy" id="82346"/>
    <lineage>
        <taxon>Bacteria</taxon>
        <taxon>Bacillati</taxon>
        <taxon>Actinomycetota</taxon>
        <taxon>Actinomycetes</taxon>
        <taxon>Micrococcales</taxon>
        <taxon>Intrasporangiaceae</taxon>
        <taxon>Ornithinicoccus</taxon>
    </lineage>
</organism>
<feature type="transmembrane region" description="Helical" evidence="7">
    <location>
        <begin position="254"/>
        <end position="273"/>
    </location>
</feature>
<keyword evidence="3 7" id="KW-0808">Transferase</keyword>
<keyword evidence="9" id="KW-0449">Lipoprotein</keyword>
<comment type="caution">
    <text evidence="9">The sequence shown here is derived from an EMBL/GenBank/DDBJ whole genome shotgun (WGS) entry which is preliminary data.</text>
</comment>
<dbReference type="GO" id="GO:0042158">
    <property type="term" value="P:lipoprotein biosynthetic process"/>
    <property type="evidence" value="ECO:0007669"/>
    <property type="project" value="UniProtKB-UniRule"/>
</dbReference>
<dbReference type="HAMAP" id="MF_01147">
    <property type="entry name" value="Lgt"/>
    <property type="match status" value="1"/>
</dbReference>
<keyword evidence="5 7" id="KW-1133">Transmembrane helix</keyword>
<dbReference type="PROSITE" id="PS01311">
    <property type="entry name" value="LGT"/>
    <property type="match status" value="1"/>
</dbReference>
<gene>
    <name evidence="7" type="primary">lgt</name>
    <name evidence="9" type="ORF">FB467_2198</name>
</gene>
<evidence type="ECO:0000256" key="8">
    <source>
        <dbReference type="SAM" id="MobiDB-lite"/>
    </source>
</evidence>
<evidence type="ECO:0000313" key="10">
    <source>
        <dbReference type="Proteomes" id="UP000319516"/>
    </source>
</evidence>
<feature type="transmembrane region" description="Helical" evidence="7">
    <location>
        <begin position="25"/>
        <end position="44"/>
    </location>
</feature>
<keyword evidence="2 7" id="KW-1003">Cell membrane</keyword>
<reference evidence="9 10" key="1">
    <citation type="submission" date="2019-06" db="EMBL/GenBank/DDBJ databases">
        <title>Sequencing the genomes of 1000 actinobacteria strains.</title>
        <authorList>
            <person name="Klenk H.-P."/>
        </authorList>
    </citation>
    <scope>NUCLEOTIDE SEQUENCE [LARGE SCALE GENOMIC DNA]</scope>
    <source>
        <strain evidence="9 10">DSM 12335</strain>
    </source>
</reference>
<comment type="similarity">
    <text evidence="1 7">Belongs to the Lgt family.</text>
</comment>
<dbReference type="PANTHER" id="PTHR30589:SF0">
    <property type="entry name" value="PHOSPHATIDYLGLYCEROL--PROLIPOPROTEIN DIACYLGLYCERYL TRANSFERASE"/>
    <property type="match status" value="1"/>
</dbReference>
<evidence type="ECO:0000256" key="4">
    <source>
        <dbReference type="ARBA" id="ARBA00022692"/>
    </source>
</evidence>
<name>A0A542YSJ0_9MICO</name>
<feature type="transmembrane region" description="Helical" evidence="7">
    <location>
        <begin position="98"/>
        <end position="119"/>
    </location>
</feature>
<feature type="binding site" evidence="7">
    <location>
        <position position="145"/>
    </location>
    <ligand>
        <name>a 1,2-diacyl-sn-glycero-3-phospho-(1'-sn-glycerol)</name>
        <dbReference type="ChEBI" id="CHEBI:64716"/>
    </ligand>
</feature>
<sequence>MTGLVLPASLPSPVTGVWWLGPLPVRAYALCILLGIVAAIWITSRRIRARGGTGQEIYDIALWAIILGILGGRLYHVISSPRAYFGQDGNIADVVKIWEGGLGIWGAIALGAVGAWIGCRRYGHNFLDIADAMAPGLLVAQALGRWGNWFNNELYGGPSDAPWALTIHQWDQSAGEAVRDADGNAVVLGTFQPTFLYESLWCLLVAGVLLVLDRRFRFARGQVIALYVMGYTLGRLFFELMRTDPAEVVFGQRINVWVSIGVFLIGLAIFLAMGRRKDYPVRGPALDLTVRDEAEAEVDHGEGAAAVEEVGQDAAPRGRSTRSP</sequence>
<protein>
    <recommendedName>
        <fullName evidence="7">Phosphatidylglycerol--prolipoprotein diacylglyceryl transferase</fullName>
        <ecNumber evidence="7">2.5.1.145</ecNumber>
    </recommendedName>
</protein>
<dbReference type="InterPro" id="IPR001640">
    <property type="entry name" value="Lgt"/>
</dbReference>
<dbReference type="PANTHER" id="PTHR30589">
    <property type="entry name" value="PROLIPOPROTEIN DIACYLGLYCERYL TRANSFERASE"/>
    <property type="match status" value="1"/>
</dbReference>
<dbReference type="Pfam" id="PF01790">
    <property type="entry name" value="LGT"/>
    <property type="match status" value="1"/>
</dbReference>
<proteinExistence type="inferred from homology"/>
<feature type="region of interest" description="Disordered" evidence="8">
    <location>
        <begin position="299"/>
        <end position="324"/>
    </location>
</feature>
<feature type="transmembrane region" description="Helical" evidence="7">
    <location>
        <begin position="224"/>
        <end position="242"/>
    </location>
</feature>
<evidence type="ECO:0000256" key="5">
    <source>
        <dbReference type="ARBA" id="ARBA00022989"/>
    </source>
</evidence>
<evidence type="ECO:0000256" key="1">
    <source>
        <dbReference type="ARBA" id="ARBA00007150"/>
    </source>
</evidence>